<evidence type="ECO:0000313" key="10">
    <source>
        <dbReference type="Proteomes" id="UP000178092"/>
    </source>
</evidence>
<feature type="transmembrane region" description="Helical" evidence="8">
    <location>
        <begin position="167"/>
        <end position="188"/>
    </location>
</feature>
<dbReference type="GO" id="GO:0005886">
    <property type="term" value="C:plasma membrane"/>
    <property type="evidence" value="ECO:0007669"/>
    <property type="project" value="UniProtKB-SubCell"/>
</dbReference>
<dbReference type="AlphaFoldDB" id="A0A1G2R372"/>
<name>A0A1G2R372_9BACT</name>
<keyword evidence="7 8" id="KW-0472">Membrane</keyword>
<keyword evidence="2 8" id="KW-1003">Cell membrane</keyword>
<keyword evidence="6 8" id="KW-1133">Transmembrane helix</keyword>
<feature type="transmembrane region" description="Helical" evidence="8">
    <location>
        <begin position="251"/>
        <end position="274"/>
    </location>
</feature>
<comment type="subcellular location">
    <subcellularLocation>
        <location evidence="1 8">Cell membrane</location>
        <topology evidence="1 8">Multi-pass membrane protein</topology>
    </subcellularLocation>
</comment>
<dbReference type="GO" id="GO:0071555">
    <property type="term" value="P:cell wall organization"/>
    <property type="evidence" value="ECO:0007669"/>
    <property type="project" value="UniProtKB-KW"/>
</dbReference>
<evidence type="ECO:0000313" key="9">
    <source>
        <dbReference type="EMBL" id="OHA67315.1"/>
    </source>
</evidence>
<feature type="transmembrane region" description="Helical" evidence="8">
    <location>
        <begin position="280"/>
        <end position="300"/>
    </location>
</feature>
<feature type="transmembrane region" description="Helical" evidence="8">
    <location>
        <begin position="355"/>
        <end position="377"/>
    </location>
</feature>
<dbReference type="NCBIfam" id="TIGR01695">
    <property type="entry name" value="murJ_mviN"/>
    <property type="match status" value="1"/>
</dbReference>
<feature type="transmembrane region" description="Helical" evidence="8">
    <location>
        <begin position="142"/>
        <end position="160"/>
    </location>
</feature>
<proteinExistence type="inferred from homology"/>
<protein>
    <recommendedName>
        <fullName evidence="8">Probable lipid II flippase MurJ</fullName>
    </recommendedName>
</protein>
<accession>A0A1G2R372</accession>
<evidence type="ECO:0000256" key="5">
    <source>
        <dbReference type="ARBA" id="ARBA00022984"/>
    </source>
</evidence>
<dbReference type="GO" id="GO:0009252">
    <property type="term" value="P:peptidoglycan biosynthetic process"/>
    <property type="evidence" value="ECO:0007669"/>
    <property type="project" value="UniProtKB-UniRule"/>
</dbReference>
<keyword evidence="3 8" id="KW-0812">Transmembrane</keyword>
<dbReference type="HAMAP" id="MF_02078">
    <property type="entry name" value="MurJ_MviN"/>
    <property type="match status" value="1"/>
</dbReference>
<dbReference type="UniPathway" id="UPA00219"/>
<comment type="caution">
    <text evidence="9">The sequence shown here is derived from an EMBL/GenBank/DDBJ whole genome shotgun (WGS) entry which is preliminary data.</text>
</comment>
<feature type="transmembrane region" description="Helical" evidence="8">
    <location>
        <begin position="431"/>
        <end position="453"/>
    </location>
</feature>
<keyword evidence="5 8" id="KW-0573">Peptidoglycan synthesis</keyword>
<dbReference type="EMBL" id="MHTV01000013">
    <property type="protein sequence ID" value="OHA67315.1"/>
    <property type="molecule type" value="Genomic_DNA"/>
</dbReference>
<feature type="transmembrane region" description="Helical" evidence="8">
    <location>
        <begin position="62"/>
        <end position="80"/>
    </location>
</feature>
<gene>
    <name evidence="8" type="primary">murJ</name>
    <name evidence="9" type="ORF">A3C04_01180</name>
</gene>
<dbReference type="InterPro" id="IPR051050">
    <property type="entry name" value="Lipid_II_flippase_MurJ/MviN"/>
</dbReference>
<dbReference type="GO" id="GO:0015648">
    <property type="term" value="F:lipid-linked peptidoglycan transporter activity"/>
    <property type="evidence" value="ECO:0007669"/>
    <property type="project" value="UniProtKB-UniRule"/>
</dbReference>
<keyword evidence="4 8" id="KW-0133">Cell shape</keyword>
<evidence type="ECO:0000256" key="2">
    <source>
        <dbReference type="ARBA" id="ARBA00022475"/>
    </source>
</evidence>
<evidence type="ECO:0000256" key="4">
    <source>
        <dbReference type="ARBA" id="ARBA00022960"/>
    </source>
</evidence>
<feature type="transmembrane region" description="Helical" evidence="8">
    <location>
        <begin position="389"/>
        <end position="411"/>
    </location>
</feature>
<keyword evidence="8" id="KW-0961">Cell wall biogenesis/degradation</keyword>
<feature type="transmembrane region" description="Helical" evidence="8">
    <location>
        <begin position="320"/>
        <end position="343"/>
    </location>
</feature>
<dbReference type="CDD" id="cd13123">
    <property type="entry name" value="MATE_MurJ_like"/>
    <property type="match status" value="1"/>
</dbReference>
<comment type="similarity">
    <text evidence="8">Belongs to the MurJ/MviN family.</text>
</comment>
<evidence type="ECO:0000256" key="1">
    <source>
        <dbReference type="ARBA" id="ARBA00004651"/>
    </source>
</evidence>
<comment type="pathway">
    <text evidence="8">Cell wall biogenesis; peptidoglycan biosynthesis.</text>
</comment>
<feature type="transmembrane region" description="Helical" evidence="8">
    <location>
        <begin position="194"/>
        <end position="216"/>
    </location>
</feature>
<evidence type="ECO:0000256" key="6">
    <source>
        <dbReference type="ARBA" id="ARBA00022989"/>
    </source>
</evidence>
<sequence>MRINFSRFLFAQSKTIGFSTVLLAFSYGASRVLGVVRDRLLVGSLPADQADVYFAAFRVPDLLYALFVLGGISAVFLPLFSQEMEKGKDEAWNFASRLLHILLLLAGACSIALFFLMPWLVAFVAPGFSEMQQGQLAMLSRVLLLSPILFGVSSIFSGVLQYFNKFFFYALAPIFYNVGIIVGILFLLPRWGLAGLGVGVVAGVALHILVQMPSAFRAGFSWKPKFGMDQTTWKAVRLALPRTLGTGVYQINLVAMTAFASLISTGSITIFSVADSLQQVPASLIGVSVALAVFPLLSKLAAQGDKEKFIQMTLSSFRKIILFTLPSAAVILLLRELIVRVLYQSGEFSADDVVLTGAALGVFSFGIIFQSLIPLLTRAFFALQDTKTPTWIGGACVILNIGLAFLLVRFFSSLAVAQAGGNILQSREAVVIALPLALVVSGGVQAMLLAILLKRRLRNWRKSGR</sequence>
<reference evidence="9 10" key="1">
    <citation type="journal article" date="2016" name="Nat. Commun.">
        <title>Thousands of microbial genomes shed light on interconnected biogeochemical processes in an aquifer system.</title>
        <authorList>
            <person name="Anantharaman K."/>
            <person name="Brown C.T."/>
            <person name="Hug L.A."/>
            <person name="Sharon I."/>
            <person name="Castelle C.J."/>
            <person name="Probst A.J."/>
            <person name="Thomas B.C."/>
            <person name="Singh A."/>
            <person name="Wilkins M.J."/>
            <person name="Karaoz U."/>
            <person name="Brodie E.L."/>
            <person name="Williams K.H."/>
            <person name="Hubbard S.S."/>
            <person name="Banfield J.F."/>
        </authorList>
    </citation>
    <scope>NUCLEOTIDE SEQUENCE [LARGE SCALE GENOMIC DNA]</scope>
</reference>
<keyword evidence="8" id="KW-0813">Transport</keyword>
<comment type="function">
    <text evidence="8">Involved in peptidoglycan biosynthesis. Transports lipid-linked peptidoglycan precursors from the inner to the outer leaflet of the cytoplasmic membrane.</text>
</comment>
<dbReference type="Proteomes" id="UP000178092">
    <property type="component" value="Unassembled WGS sequence"/>
</dbReference>
<dbReference type="Pfam" id="PF03023">
    <property type="entry name" value="MurJ"/>
    <property type="match status" value="1"/>
</dbReference>
<comment type="caution">
    <text evidence="8">Lacks conserved residue(s) required for the propagation of feature annotation.</text>
</comment>
<evidence type="ECO:0000256" key="7">
    <source>
        <dbReference type="ARBA" id="ARBA00023136"/>
    </source>
</evidence>
<dbReference type="PANTHER" id="PTHR47019:SF1">
    <property type="entry name" value="LIPID II FLIPPASE MURJ"/>
    <property type="match status" value="1"/>
</dbReference>
<dbReference type="GO" id="GO:0008360">
    <property type="term" value="P:regulation of cell shape"/>
    <property type="evidence" value="ECO:0007669"/>
    <property type="project" value="UniProtKB-KW"/>
</dbReference>
<evidence type="ECO:0000256" key="3">
    <source>
        <dbReference type="ARBA" id="ARBA00022692"/>
    </source>
</evidence>
<dbReference type="PANTHER" id="PTHR47019">
    <property type="entry name" value="LIPID II FLIPPASE MURJ"/>
    <property type="match status" value="1"/>
</dbReference>
<dbReference type="GO" id="GO:0034204">
    <property type="term" value="P:lipid translocation"/>
    <property type="evidence" value="ECO:0007669"/>
    <property type="project" value="TreeGrafter"/>
</dbReference>
<dbReference type="PRINTS" id="PR01806">
    <property type="entry name" value="VIRFACTRMVIN"/>
</dbReference>
<evidence type="ECO:0000256" key="8">
    <source>
        <dbReference type="HAMAP-Rule" id="MF_02078"/>
    </source>
</evidence>
<organism evidence="9 10">
    <name type="scientific">Candidatus Wildermuthbacteria bacterium RIFCSPHIGHO2_02_FULL_45_25</name>
    <dbReference type="NCBI Taxonomy" id="1802450"/>
    <lineage>
        <taxon>Bacteria</taxon>
        <taxon>Candidatus Wildermuthiibacteriota</taxon>
    </lineage>
</organism>
<dbReference type="InterPro" id="IPR004268">
    <property type="entry name" value="MurJ"/>
</dbReference>
<feature type="transmembrane region" description="Helical" evidence="8">
    <location>
        <begin position="101"/>
        <end position="122"/>
    </location>
</feature>